<accession>A0A6G0HEC4</accession>
<organism evidence="2 3">
    <name type="scientific">Larimichthys crocea</name>
    <name type="common">Large yellow croaker</name>
    <name type="synonym">Pseudosciaena crocea</name>
    <dbReference type="NCBI Taxonomy" id="215358"/>
    <lineage>
        <taxon>Eukaryota</taxon>
        <taxon>Metazoa</taxon>
        <taxon>Chordata</taxon>
        <taxon>Craniata</taxon>
        <taxon>Vertebrata</taxon>
        <taxon>Euteleostomi</taxon>
        <taxon>Actinopterygii</taxon>
        <taxon>Neopterygii</taxon>
        <taxon>Teleostei</taxon>
        <taxon>Neoteleostei</taxon>
        <taxon>Acanthomorphata</taxon>
        <taxon>Eupercaria</taxon>
        <taxon>Sciaenidae</taxon>
        <taxon>Larimichthys</taxon>
    </lineage>
</organism>
<dbReference type="PANTHER" id="PTHR45913">
    <property type="entry name" value="EPM2A-INTERACTING PROTEIN 1"/>
    <property type="match status" value="1"/>
</dbReference>
<dbReference type="AlphaFoldDB" id="A0A6G0HEC4"/>
<dbReference type="PANTHER" id="PTHR45913:SF21">
    <property type="entry name" value="DUF4371 DOMAIN-CONTAINING PROTEIN"/>
    <property type="match status" value="1"/>
</dbReference>
<evidence type="ECO:0000313" key="2">
    <source>
        <dbReference type="EMBL" id="KAE8277529.1"/>
    </source>
</evidence>
<keyword evidence="3" id="KW-1185">Reference proteome</keyword>
<name>A0A6G0HEC4_LARCR</name>
<gene>
    <name evidence="2" type="ORF">D5F01_LYC24513</name>
</gene>
<dbReference type="Pfam" id="PF05699">
    <property type="entry name" value="Dimer_Tnp_hAT"/>
    <property type="match status" value="1"/>
</dbReference>
<dbReference type="SUPFAM" id="SSF53098">
    <property type="entry name" value="Ribonuclease H-like"/>
    <property type="match status" value="1"/>
</dbReference>
<protein>
    <submittedName>
        <fullName evidence="2">Zinc finger BED domain-containing protein 5 Transposon-derived Buster1 transposase-like protein</fullName>
    </submittedName>
</protein>
<dbReference type="EMBL" id="REGW02000517">
    <property type="protein sequence ID" value="KAE8277529.1"/>
    <property type="molecule type" value="Genomic_DNA"/>
</dbReference>
<dbReference type="Proteomes" id="UP000424527">
    <property type="component" value="Unassembled WGS sequence"/>
</dbReference>
<evidence type="ECO:0000313" key="3">
    <source>
        <dbReference type="Proteomes" id="UP000424527"/>
    </source>
</evidence>
<feature type="domain" description="HAT C-terminal dimerisation" evidence="1">
    <location>
        <begin position="244"/>
        <end position="301"/>
    </location>
</feature>
<dbReference type="InterPro" id="IPR008906">
    <property type="entry name" value="HATC_C_dom"/>
</dbReference>
<dbReference type="InterPro" id="IPR012337">
    <property type="entry name" value="RNaseH-like_sf"/>
</dbReference>
<evidence type="ECO:0000259" key="1">
    <source>
        <dbReference type="Pfam" id="PF05699"/>
    </source>
</evidence>
<reference evidence="2 3" key="1">
    <citation type="submission" date="2019-07" db="EMBL/GenBank/DDBJ databases">
        <title>Chromosome genome assembly for large yellow croaker.</title>
        <authorList>
            <person name="Xiao S."/>
        </authorList>
    </citation>
    <scope>NUCLEOTIDE SEQUENCE [LARGE SCALE GENOMIC DNA]</scope>
    <source>
        <strain evidence="2">JMULYC20181020</strain>
        <tissue evidence="2">Muscle</tissue>
    </source>
</reference>
<sequence length="325" mass="37448">MKDVMDIAIKIACSFRARSLQRRLFRAQLEEAGADHTDLLLHTDVRWLSRGKFLERFLELLPEIKEFLKHTTTHAAAAYTQLEDGQWLANLAFLTDVTNKINDLNLELQRKGKHITNMISSVNTFKTKLRLLLRRLQQCDVRNFPHLEAELRREGKDSVELARYEQQIQNILLEFERRFTDFASFEPVAQFLCFPFGENVDVDCIAPKVATLFSLDSSAVENEILTLQNDIEIKCRATPGITGEFWNLLLEEKYPNLRQCALNMTSLFGSTYLCESAFSHMKIIKSKYRTTLTDDHLAACLRLALNSYCPDYEKLAASSQCQKSH</sequence>
<comment type="caution">
    <text evidence="2">The sequence shown here is derived from an EMBL/GenBank/DDBJ whole genome shotgun (WGS) entry which is preliminary data.</text>
</comment>
<proteinExistence type="predicted"/>
<dbReference type="GO" id="GO:0046983">
    <property type="term" value="F:protein dimerization activity"/>
    <property type="evidence" value="ECO:0007669"/>
    <property type="project" value="InterPro"/>
</dbReference>